<evidence type="ECO:0000256" key="3">
    <source>
        <dbReference type="ARBA" id="ARBA00022741"/>
    </source>
</evidence>
<dbReference type="Proteomes" id="UP000184139">
    <property type="component" value="Unassembled WGS sequence"/>
</dbReference>
<evidence type="ECO:0000313" key="6">
    <source>
        <dbReference type="EMBL" id="SHH43554.1"/>
    </source>
</evidence>
<dbReference type="GO" id="GO:0016887">
    <property type="term" value="F:ATP hydrolysis activity"/>
    <property type="evidence" value="ECO:0007669"/>
    <property type="project" value="InterPro"/>
</dbReference>
<keyword evidence="4 6" id="KW-0067">ATP-binding</keyword>
<keyword evidence="2" id="KW-0592">Phosphate transport</keyword>
<keyword evidence="7" id="KW-1185">Reference proteome</keyword>
<dbReference type="GO" id="GO:0035435">
    <property type="term" value="P:phosphate ion transmembrane transport"/>
    <property type="evidence" value="ECO:0007669"/>
    <property type="project" value="InterPro"/>
</dbReference>
<evidence type="ECO:0000313" key="7">
    <source>
        <dbReference type="Proteomes" id="UP000184139"/>
    </source>
</evidence>
<evidence type="ECO:0000256" key="4">
    <source>
        <dbReference type="ARBA" id="ARBA00022840"/>
    </source>
</evidence>
<keyword evidence="3" id="KW-0547">Nucleotide-binding</keyword>
<dbReference type="PANTHER" id="PTHR43423:SF1">
    <property type="entry name" value="ABC TRANSPORTER I FAMILY MEMBER 17"/>
    <property type="match status" value="1"/>
</dbReference>
<dbReference type="CDD" id="cd03260">
    <property type="entry name" value="ABC_PstB_phosphate_transporter"/>
    <property type="match status" value="1"/>
</dbReference>
<dbReference type="PANTHER" id="PTHR43423">
    <property type="entry name" value="ABC TRANSPORTER I FAMILY MEMBER 17"/>
    <property type="match status" value="1"/>
</dbReference>
<dbReference type="InterPro" id="IPR005670">
    <property type="entry name" value="PstB-like"/>
</dbReference>
<dbReference type="SUPFAM" id="SSF52540">
    <property type="entry name" value="P-loop containing nucleoside triphosphate hydrolases"/>
    <property type="match status" value="1"/>
</dbReference>
<evidence type="ECO:0000259" key="5">
    <source>
        <dbReference type="PROSITE" id="PS50893"/>
    </source>
</evidence>
<dbReference type="InterPro" id="IPR003593">
    <property type="entry name" value="AAA+_ATPase"/>
</dbReference>
<feature type="domain" description="ABC transporter" evidence="5">
    <location>
        <begin position="23"/>
        <end position="250"/>
    </location>
</feature>
<dbReference type="Pfam" id="PF00005">
    <property type="entry name" value="ABC_tran"/>
    <property type="match status" value="1"/>
</dbReference>
<dbReference type="GO" id="GO:0005315">
    <property type="term" value="F:phosphate transmembrane transporter activity"/>
    <property type="evidence" value="ECO:0007669"/>
    <property type="project" value="InterPro"/>
</dbReference>
<dbReference type="AlphaFoldDB" id="A0A1M5SYJ7"/>
<dbReference type="SMART" id="SM00382">
    <property type="entry name" value="AAA"/>
    <property type="match status" value="1"/>
</dbReference>
<keyword evidence="1" id="KW-0813">Transport</keyword>
<protein>
    <submittedName>
        <fullName evidence="6">Phosphate ABC transporter ATP-binding protein, PhoT family</fullName>
    </submittedName>
</protein>
<gene>
    <name evidence="6" type="ORF">SAMN02745124_00506</name>
</gene>
<accession>A0A1M5SYJ7</accession>
<dbReference type="GO" id="GO:0016020">
    <property type="term" value="C:membrane"/>
    <property type="evidence" value="ECO:0007669"/>
    <property type="project" value="InterPro"/>
</dbReference>
<dbReference type="PROSITE" id="PS00211">
    <property type="entry name" value="ABC_TRANSPORTER_1"/>
    <property type="match status" value="1"/>
</dbReference>
<dbReference type="InterPro" id="IPR003439">
    <property type="entry name" value="ABC_transporter-like_ATP-bd"/>
</dbReference>
<evidence type="ECO:0000256" key="1">
    <source>
        <dbReference type="ARBA" id="ARBA00022448"/>
    </source>
</evidence>
<dbReference type="InterPro" id="IPR017871">
    <property type="entry name" value="ABC_transporter-like_CS"/>
</dbReference>
<evidence type="ECO:0000256" key="2">
    <source>
        <dbReference type="ARBA" id="ARBA00022592"/>
    </source>
</evidence>
<dbReference type="STRING" id="1121409.SAMN02745124_00506"/>
<proteinExistence type="predicted"/>
<reference evidence="6 7" key="1">
    <citation type="submission" date="2016-11" db="EMBL/GenBank/DDBJ databases">
        <authorList>
            <person name="Jaros S."/>
            <person name="Januszkiewicz K."/>
            <person name="Wedrychowicz H."/>
        </authorList>
    </citation>
    <scope>NUCLEOTIDE SEQUENCE [LARGE SCALE GENOMIC DNA]</scope>
    <source>
        <strain evidence="6 7">DSM 9705</strain>
    </source>
</reference>
<dbReference type="PROSITE" id="PS50893">
    <property type="entry name" value="ABC_TRANSPORTER_2"/>
    <property type="match status" value="1"/>
</dbReference>
<sequence>MVWNGCWRVALCFDNDMASASKIITRSLAFSYDKKTLFESIDLELPEHCIAAVTGPSGAGKSTFLTVFNRLWQEFGGGNVSGTVLLRFADGLVDIYREHLPASELRRRVGMVFQKPNPLPMSIHKNVAFPLRLAGHRKRGEMDHLVEKALRKAHLFEEVKDRLRADARALSGGQQQRLCIARALMLEPEILLLDEPTSSLDARSCGKIEELLDDLKQSCTVLMVSHYQDQVRRVADLVFEMTDQTLIRSA</sequence>
<name>A0A1M5SYJ7_9BACT</name>
<dbReference type="GO" id="GO:0005524">
    <property type="term" value="F:ATP binding"/>
    <property type="evidence" value="ECO:0007669"/>
    <property type="project" value="UniProtKB-KW"/>
</dbReference>
<dbReference type="EMBL" id="FQXS01000002">
    <property type="protein sequence ID" value="SHH43554.1"/>
    <property type="molecule type" value="Genomic_DNA"/>
</dbReference>
<dbReference type="Gene3D" id="3.40.50.300">
    <property type="entry name" value="P-loop containing nucleotide triphosphate hydrolases"/>
    <property type="match status" value="1"/>
</dbReference>
<dbReference type="InterPro" id="IPR027417">
    <property type="entry name" value="P-loop_NTPase"/>
</dbReference>
<organism evidence="6 7">
    <name type="scientific">Desulfofustis glycolicus DSM 9705</name>
    <dbReference type="NCBI Taxonomy" id="1121409"/>
    <lineage>
        <taxon>Bacteria</taxon>
        <taxon>Pseudomonadati</taxon>
        <taxon>Thermodesulfobacteriota</taxon>
        <taxon>Desulfobulbia</taxon>
        <taxon>Desulfobulbales</taxon>
        <taxon>Desulfocapsaceae</taxon>
        <taxon>Desulfofustis</taxon>
    </lineage>
</organism>